<dbReference type="RefSeq" id="WP_146320788.1">
    <property type="nucleotide sequence ID" value="NZ_VCQV01000051.1"/>
</dbReference>
<evidence type="ECO:0000256" key="2">
    <source>
        <dbReference type="SAM" id="Phobius"/>
    </source>
</evidence>
<dbReference type="EMBL" id="VCQV01000051">
    <property type="protein sequence ID" value="TWP32997.1"/>
    <property type="molecule type" value="Genomic_DNA"/>
</dbReference>
<proteinExistence type="predicted"/>
<evidence type="ECO:0000313" key="3">
    <source>
        <dbReference type="EMBL" id="TWP32997.1"/>
    </source>
</evidence>
<keyword evidence="2" id="KW-0472">Membrane</keyword>
<dbReference type="Proteomes" id="UP000320244">
    <property type="component" value="Unassembled WGS sequence"/>
</dbReference>
<reference evidence="3 4" key="2">
    <citation type="submission" date="2019-08" db="EMBL/GenBank/DDBJ databases">
        <title>Jejuicoccus antrihumi gen. nov., sp. nov., a new member of the family Dermacoccaceae isolated from a cave.</title>
        <authorList>
            <person name="Schumann P."/>
            <person name="Kim I.S."/>
        </authorList>
    </citation>
    <scope>NUCLEOTIDE SEQUENCE [LARGE SCALE GENOMIC DNA]</scope>
    <source>
        <strain evidence="3 4">C5-26</strain>
    </source>
</reference>
<sequence>MALVFNILLHALLVLSMLAFLVALLFMAFRTGDGTERLRRCLALFAGAMVVVGAQASGVSFAVFAARSLAHARGASTAAHLFAVIVPAAVGVGLGYYFVRVYRRSEVFGLRMLCFVGMLALAAFAEVYASATHTRGVFLNAAALPNLSFVVGLVLVFVFGDSGNDHRAVADVLRSLSRGRMGQAASTGAEGEDVVRLEPHRESTQRPPRDPFAF</sequence>
<organism evidence="3 4">
    <name type="scientific">Leekyejoonella antrihumi</name>
    <dbReference type="NCBI Taxonomy" id="1660198"/>
    <lineage>
        <taxon>Bacteria</taxon>
        <taxon>Bacillati</taxon>
        <taxon>Actinomycetota</taxon>
        <taxon>Actinomycetes</taxon>
        <taxon>Micrococcales</taxon>
        <taxon>Dermacoccaceae</taxon>
        <taxon>Leekyejoonella</taxon>
    </lineage>
</organism>
<feature type="transmembrane region" description="Helical" evidence="2">
    <location>
        <begin position="41"/>
        <end position="66"/>
    </location>
</feature>
<name>A0A563DRW7_9MICO</name>
<keyword evidence="2" id="KW-0812">Transmembrane</keyword>
<comment type="caution">
    <text evidence="3">The sequence shown here is derived from an EMBL/GenBank/DDBJ whole genome shotgun (WGS) entry which is preliminary data.</text>
</comment>
<accession>A0A563DRW7</accession>
<feature type="transmembrane region" description="Helical" evidence="2">
    <location>
        <begin position="110"/>
        <end position="131"/>
    </location>
</feature>
<keyword evidence="4" id="KW-1185">Reference proteome</keyword>
<protein>
    <submittedName>
        <fullName evidence="3">Uncharacterized protein</fullName>
    </submittedName>
</protein>
<feature type="transmembrane region" description="Helical" evidence="2">
    <location>
        <begin position="137"/>
        <end position="159"/>
    </location>
</feature>
<evidence type="ECO:0000313" key="4">
    <source>
        <dbReference type="Proteomes" id="UP000320244"/>
    </source>
</evidence>
<gene>
    <name evidence="3" type="ORF">FGL98_22645</name>
</gene>
<dbReference type="AlphaFoldDB" id="A0A563DRW7"/>
<evidence type="ECO:0000256" key="1">
    <source>
        <dbReference type="SAM" id="MobiDB-lite"/>
    </source>
</evidence>
<feature type="transmembrane region" description="Helical" evidence="2">
    <location>
        <begin position="6"/>
        <end position="29"/>
    </location>
</feature>
<feature type="region of interest" description="Disordered" evidence="1">
    <location>
        <begin position="183"/>
        <end position="214"/>
    </location>
</feature>
<dbReference type="OrthoDB" id="9881911at2"/>
<reference evidence="3 4" key="1">
    <citation type="submission" date="2019-05" db="EMBL/GenBank/DDBJ databases">
        <authorList>
            <person name="Lee S.D."/>
        </authorList>
    </citation>
    <scope>NUCLEOTIDE SEQUENCE [LARGE SCALE GENOMIC DNA]</scope>
    <source>
        <strain evidence="3 4">C5-26</strain>
    </source>
</reference>
<keyword evidence="2" id="KW-1133">Transmembrane helix</keyword>
<feature type="compositionally biased region" description="Basic and acidic residues" evidence="1">
    <location>
        <begin position="193"/>
        <end position="214"/>
    </location>
</feature>
<feature type="transmembrane region" description="Helical" evidence="2">
    <location>
        <begin position="78"/>
        <end position="98"/>
    </location>
</feature>